<feature type="non-terminal residue" evidence="1">
    <location>
        <position position="1"/>
    </location>
</feature>
<dbReference type="EMBL" id="JANPWB010000008">
    <property type="protein sequence ID" value="KAJ1161123.1"/>
    <property type="molecule type" value="Genomic_DNA"/>
</dbReference>
<keyword evidence="2" id="KW-1185">Reference proteome</keyword>
<name>A0AAV7SAJ3_PLEWA</name>
<gene>
    <name evidence="1" type="ORF">NDU88_001610</name>
</gene>
<proteinExistence type="predicted"/>
<comment type="caution">
    <text evidence="1">The sequence shown here is derived from an EMBL/GenBank/DDBJ whole genome shotgun (WGS) entry which is preliminary data.</text>
</comment>
<reference evidence="1" key="1">
    <citation type="journal article" date="2022" name="bioRxiv">
        <title>Sequencing and chromosome-scale assembly of the giantPleurodeles waltlgenome.</title>
        <authorList>
            <person name="Brown T."/>
            <person name="Elewa A."/>
            <person name="Iarovenko S."/>
            <person name="Subramanian E."/>
            <person name="Araus A.J."/>
            <person name="Petzold A."/>
            <person name="Susuki M."/>
            <person name="Suzuki K.-i.T."/>
            <person name="Hayashi T."/>
            <person name="Toyoda A."/>
            <person name="Oliveira C."/>
            <person name="Osipova E."/>
            <person name="Leigh N.D."/>
            <person name="Simon A."/>
            <person name="Yun M.H."/>
        </authorList>
    </citation>
    <scope>NUCLEOTIDE SEQUENCE</scope>
    <source>
        <strain evidence="1">20211129_DDA</strain>
        <tissue evidence="1">Liver</tissue>
    </source>
</reference>
<dbReference type="AlphaFoldDB" id="A0AAV7SAJ3"/>
<feature type="non-terminal residue" evidence="1">
    <location>
        <position position="49"/>
    </location>
</feature>
<organism evidence="1 2">
    <name type="scientific">Pleurodeles waltl</name>
    <name type="common">Iberian ribbed newt</name>
    <dbReference type="NCBI Taxonomy" id="8319"/>
    <lineage>
        <taxon>Eukaryota</taxon>
        <taxon>Metazoa</taxon>
        <taxon>Chordata</taxon>
        <taxon>Craniata</taxon>
        <taxon>Vertebrata</taxon>
        <taxon>Euteleostomi</taxon>
        <taxon>Amphibia</taxon>
        <taxon>Batrachia</taxon>
        <taxon>Caudata</taxon>
        <taxon>Salamandroidea</taxon>
        <taxon>Salamandridae</taxon>
        <taxon>Pleurodelinae</taxon>
        <taxon>Pleurodeles</taxon>
    </lineage>
</organism>
<accession>A0AAV7SAJ3</accession>
<evidence type="ECO:0000313" key="2">
    <source>
        <dbReference type="Proteomes" id="UP001066276"/>
    </source>
</evidence>
<sequence>KKAEHGQSHGRKRNSQDDICYSVIRKHLLEYKTHQRVPVCGANSQDSEN</sequence>
<evidence type="ECO:0000313" key="1">
    <source>
        <dbReference type="EMBL" id="KAJ1161123.1"/>
    </source>
</evidence>
<protein>
    <submittedName>
        <fullName evidence="1">Uncharacterized protein</fullName>
    </submittedName>
</protein>
<dbReference type="Proteomes" id="UP001066276">
    <property type="component" value="Chromosome 4_2"/>
</dbReference>